<dbReference type="AlphaFoldDB" id="B7FW41"/>
<feature type="transmembrane region" description="Helical" evidence="1">
    <location>
        <begin position="21"/>
        <end position="44"/>
    </location>
</feature>
<keyword evidence="1" id="KW-0812">Transmembrane</keyword>
<dbReference type="InParanoid" id="B7FW41"/>
<keyword evidence="1" id="KW-1133">Transmembrane helix</keyword>
<protein>
    <submittedName>
        <fullName evidence="2">Uncharacterized protein</fullName>
    </submittedName>
</protein>
<sequence>MSYDLGFISYRRPRTVISESVYQFLHGLLYGAAWGLVTPIPAVGSAAAAKAEAASGIFRPIPPFGALSAVPANAIFFGSILGFQRLCAKSLELARKQESITNELFGFGMIWPYHQYILNHSERRLRSHNRIVGGALAISVLYANLLA</sequence>
<dbReference type="Proteomes" id="UP000000759">
    <property type="component" value="Chromosome 5"/>
</dbReference>
<dbReference type="GeneID" id="7199610"/>
<organism evidence="2 3">
    <name type="scientific">Phaeodactylum tricornutum (strain CCAP 1055/1)</name>
    <dbReference type="NCBI Taxonomy" id="556484"/>
    <lineage>
        <taxon>Eukaryota</taxon>
        <taxon>Sar</taxon>
        <taxon>Stramenopiles</taxon>
        <taxon>Ochrophyta</taxon>
        <taxon>Bacillariophyta</taxon>
        <taxon>Bacillariophyceae</taxon>
        <taxon>Bacillariophycidae</taxon>
        <taxon>Naviculales</taxon>
        <taxon>Phaeodactylaceae</taxon>
        <taxon>Phaeodactylum</taxon>
    </lineage>
</organism>
<reference evidence="3" key="2">
    <citation type="submission" date="2008-08" db="EMBL/GenBank/DDBJ databases">
        <authorList>
            <consortium name="Diatom Consortium"/>
            <person name="Grigoriev I."/>
            <person name="Grimwood J."/>
            <person name="Kuo A."/>
            <person name="Otillar R.P."/>
            <person name="Salamov A."/>
            <person name="Detter J.C."/>
            <person name="Lindquist E."/>
            <person name="Shapiro H."/>
            <person name="Lucas S."/>
            <person name="Glavina del Rio T."/>
            <person name="Pitluck S."/>
            <person name="Rokhsar D."/>
            <person name="Bowler C."/>
        </authorList>
    </citation>
    <scope>GENOME REANNOTATION</scope>
    <source>
        <strain evidence="3">CCAP 1055/1</strain>
    </source>
</reference>
<gene>
    <name evidence="2" type="ORF">PHATRDRAFT_44919</name>
</gene>
<dbReference type="PaxDb" id="2850-Phatr44919"/>
<feature type="transmembrane region" description="Helical" evidence="1">
    <location>
        <begin position="64"/>
        <end position="83"/>
    </location>
</feature>
<dbReference type="KEGG" id="pti:PHATRDRAFT_44919"/>
<proteinExistence type="predicted"/>
<accession>B7FW41</accession>
<evidence type="ECO:0000313" key="2">
    <source>
        <dbReference type="EMBL" id="EEC49734.1"/>
    </source>
</evidence>
<evidence type="ECO:0000313" key="3">
    <source>
        <dbReference type="Proteomes" id="UP000000759"/>
    </source>
</evidence>
<reference evidence="2 3" key="1">
    <citation type="journal article" date="2008" name="Nature">
        <title>The Phaeodactylum genome reveals the evolutionary history of diatom genomes.</title>
        <authorList>
            <person name="Bowler C."/>
            <person name="Allen A.E."/>
            <person name="Badger J.H."/>
            <person name="Grimwood J."/>
            <person name="Jabbari K."/>
            <person name="Kuo A."/>
            <person name="Maheswari U."/>
            <person name="Martens C."/>
            <person name="Maumus F."/>
            <person name="Otillar R.P."/>
            <person name="Rayko E."/>
            <person name="Salamov A."/>
            <person name="Vandepoele K."/>
            <person name="Beszteri B."/>
            <person name="Gruber A."/>
            <person name="Heijde M."/>
            <person name="Katinka M."/>
            <person name="Mock T."/>
            <person name="Valentin K."/>
            <person name="Verret F."/>
            <person name="Berges J.A."/>
            <person name="Brownlee C."/>
            <person name="Cadoret J.P."/>
            <person name="Chiovitti A."/>
            <person name="Choi C.J."/>
            <person name="Coesel S."/>
            <person name="De Martino A."/>
            <person name="Detter J.C."/>
            <person name="Durkin C."/>
            <person name="Falciatore A."/>
            <person name="Fournet J."/>
            <person name="Haruta M."/>
            <person name="Huysman M.J."/>
            <person name="Jenkins B.D."/>
            <person name="Jiroutova K."/>
            <person name="Jorgensen R.E."/>
            <person name="Joubert Y."/>
            <person name="Kaplan A."/>
            <person name="Kroger N."/>
            <person name="Kroth P.G."/>
            <person name="La Roche J."/>
            <person name="Lindquist E."/>
            <person name="Lommer M."/>
            <person name="Martin-Jezequel V."/>
            <person name="Lopez P.J."/>
            <person name="Lucas S."/>
            <person name="Mangogna M."/>
            <person name="McGinnis K."/>
            <person name="Medlin L.K."/>
            <person name="Montsant A."/>
            <person name="Oudot-Le Secq M.P."/>
            <person name="Napoli C."/>
            <person name="Obornik M."/>
            <person name="Parker M.S."/>
            <person name="Petit J.L."/>
            <person name="Porcel B.M."/>
            <person name="Poulsen N."/>
            <person name="Robison M."/>
            <person name="Rychlewski L."/>
            <person name="Rynearson T.A."/>
            <person name="Schmutz J."/>
            <person name="Shapiro H."/>
            <person name="Siaut M."/>
            <person name="Stanley M."/>
            <person name="Sussman M.R."/>
            <person name="Taylor A.R."/>
            <person name="Vardi A."/>
            <person name="von Dassow P."/>
            <person name="Vyverman W."/>
            <person name="Willis A."/>
            <person name="Wyrwicz L.S."/>
            <person name="Rokhsar D.S."/>
            <person name="Weissenbach J."/>
            <person name="Armbrust E.V."/>
            <person name="Green B.R."/>
            <person name="Van de Peer Y."/>
            <person name="Grigoriev I.V."/>
        </authorList>
    </citation>
    <scope>NUCLEOTIDE SEQUENCE [LARGE SCALE GENOMIC DNA]</scope>
    <source>
        <strain evidence="2 3">CCAP 1055/1</strain>
    </source>
</reference>
<keyword evidence="1" id="KW-0472">Membrane</keyword>
<evidence type="ECO:0000256" key="1">
    <source>
        <dbReference type="SAM" id="Phobius"/>
    </source>
</evidence>
<dbReference type="RefSeq" id="XP_002179036.1">
    <property type="nucleotide sequence ID" value="XM_002179000.1"/>
</dbReference>
<dbReference type="HOGENOM" id="CLU_1771698_0_0_1"/>
<dbReference type="OrthoDB" id="35219at2759"/>
<name>B7FW41_PHATC</name>
<dbReference type="EMBL" id="CM000608">
    <property type="protein sequence ID" value="EEC49734.1"/>
    <property type="molecule type" value="Genomic_DNA"/>
</dbReference>
<keyword evidence="3" id="KW-1185">Reference proteome</keyword>